<keyword evidence="2" id="KW-1185">Reference proteome</keyword>
<dbReference type="Gene3D" id="2.130.10.10">
    <property type="entry name" value="YVTN repeat-like/Quinoprotein amine dehydrogenase"/>
    <property type="match status" value="1"/>
</dbReference>
<organism evidence="1 2">
    <name type="scientific">Psychroserpens luteus</name>
    <dbReference type="NCBI Taxonomy" id="1434066"/>
    <lineage>
        <taxon>Bacteria</taxon>
        <taxon>Pseudomonadati</taxon>
        <taxon>Bacteroidota</taxon>
        <taxon>Flavobacteriia</taxon>
        <taxon>Flavobacteriales</taxon>
        <taxon>Flavobacteriaceae</taxon>
        <taxon>Psychroserpens</taxon>
    </lineage>
</organism>
<name>A0ABW5ZWC8_9FLAO</name>
<comment type="caution">
    <text evidence="1">The sequence shown here is derived from an EMBL/GenBank/DDBJ whole genome shotgun (WGS) entry which is preliminary data.</text>
</comment>
<accession>A0ABW5ZWC8</accession>
<evidence type="ECO:0000313" key="2">
    <source>
        <dbReference type="Proteomes" id="UP001597548"/>
    </source>
</evidence>
<protein>
    <recommendedName>
        <fullName evidence="3">SdiA-regulated</fullName>
    </recommendedName>
</protein>
<evidence type="ECO:0008006" key="3">
    <source>
        <dbReference type="Google" id="ProtNLM"/>
    </source>
</evidence>
<sequence length="268" mass="30136">MNLNIYLLLFTLLISTSCDSRKLTPVADLPSSLKETSAIEKTSNSNMLWIIEDAGNKNHLYGLDTKATISKDLEIENIQNIDWEDLTSDTFGNIYIGDFGNNNKKRKNFAIYKVSDPENANAVTTAEVISFKLPKGIKSEDFESFFLLNDNFYLFSKDNKEVKLFKIPNTVGDHVAEFISEVKLKGKNTKVTSADVSDDGKTVALLNHDRLWKLTGFKSDNFFSGSVEAIEFDHDSQKEGINFIDSNSVLITDEKTKHEGGKIYTVDF</sequence>
<reference evidence="2" key="1">
    <citation type="journal article" date="2019" name="Int. J. Syst. Evol. Microbiol.">
        <title>The Global Catalogue of Microorganisms (GCM) 10K type strain sequencing project: providing services to taxonomists for standard genome sequencing and annotation.</title>
        <authorList>
            <consortium name="The Broad Institute Genomics Platform"/>
            <consortium name="The Broad Institute Genome Sequencing Center for Infectious Disease"/>
            <person name="Wu L."/>
            <person name="Ma J."/>
        </authorList>
    </citation>
    <scope>NUCLEOTIDE SEQUENCE [LARGE SCALE GENOMIC DNA]</scope>
    <source>
        <strain evidence="2">KCTC 32514</strain>
    </source>
</reference>
<gene>
    <name evidence="1" type="ORF">ACFS29_12795</name>
</gene>
<evidence type="ECO:0000313" key="1">
    <source>
        <dbReference type="EMBL" id="MFD2916525.1"/>
    </source>
</evidence>
<dbReference type="Proteomes" id="UP001597548">
    <property type="component" value="Unassembled WGS sequence"/>
</dbReference>
<dbReference type="EMBL" id="JBHUOS010000010">
    <property type="protein sequence ID" value="MFD2916525.1"/>
    <property type="molecule type" value="Genomic_DNA"/>
</dbReference>
<dbReference type="InterPro" id="IPR015943">
    <property type="entry name" value="WD40/YVTN_repeat-like_dom_sf"/>
</dbReference>
<proteinExistence type="predicted"/>
<dbReference type="RefSeq" id="WP_194506610.1">
    <property type="nucleotide sequence ID" value="NZ_JADILU010000001.1"/>
</dbReference>